<name>A0A6J5KRP8_9CAUD</name>
<dbReference type="EMBL" id="LR796163">
    <property type="protein sequence ID" value="CAB4122909.1"/>
    <property type="molecule type" value="Genomic_DNA"/>
</dbReference>
<feature type="domain" description="DUF6948" evidence="1">
    <location>
        <begin position="64"/>
        <end position="148"/>
    </location>
</feature>
<dbReference type="InterPro" id="IPR054226">
    <property type="entry name" value="DUF6948"/>
</dbReference>
<reference evidence="2" key="1">
    <citation type="submission" date="2020-04" db="EMBL/GenBank/DDBJ databases">
        <authorList>
            <person name="Chiriac C."/>
            <person name="Salcher M."/>
            <person name="Ghai R."/>
            <person name="Kavagutti S V."/>
        </authorList>
    </citation>
    <scope>NUCLEOTIDE SEQUENCE</scope>
</reference>
<evidence type="ECO:0000259" key="1">
    <source>
        <dbReference type="Pfam" id="PF22253"/>
    </source>
</evidence>
<evidence type="ECO:0000313" key="2">
    <source>
        <dbReference type="EMBL" id="CAB4122909.1"/>
    </source>
</evidence>
<accession>A0A6J5KRP8</accession>
<protein>
    <recommendedName>
        <fullName evidence="1">DUF6948 domain-containing protein</fullName>
    </recommendedName>
</protein>
<organism evidence="2">
    <name type="scientific">uncultured Caudovirales phage</name>
    <dbReference type="NCBI Taxonomy" id="2100421"/>
    <lineage>
        <taxon>Viruses</taxon>
        <taxon>Duplodnaviria</taxon>
        <taxon>Heunggongvirae</taxon>
        <taxon>Uroviricota</taxon>
        <taxon>Caudoviricetes</taxon>
        <taxon>Peduoviridae</taxon>
        <taxon>Maltschvirus</taxon>
        <taxon>Maltschvirus maltsch</taxon>
    </lineage>
</organism>
<dbReference type="Pfam" id="PF22253">
    <property type="entry name" value="DUF6948"/>
    <property type="match status" value="1"/>
</dbReference>
<sequence>MKSINDIEDAITAIKDGWVRTALEILEEARLEARVVKQLRDGGIYPPGTQEASAEGSYNPVLGKFCIARCYSAGVHAGTVVSVDGETVVLKDSRRLWSWKAKDGVALSGVAQSGLTADKSKVDVMNPTIYLTGVCELIPCSDKAKESINEA</sequence>
<proteinExistence type="predicted"/>
<gene>
    <name evidence="2" type="ORF">UFOVP37_85</name>
</gene>